<reference evidence="1 2" key="2">
    <citation type="submission" date="2018-11" db="EMBL/GenBank/DDBJ databases">
        <authorList>
            <consortium name="Pathogen Informatics"/>
        </authorList>
    </citation>
    <scope>NUCLEOTIDE SEQUENCE [LARGE SCALE GENOMIC DNA]</scope>
</reference>
<dbReference type="EMBL" id="UYRR01008048">
    <property type="protein sequence ID" value="VDK24062.1"/>
    <property type="molecule type" value="Genomic_DNA"/>
</dbReference>
<evidence type="ECO:0000313" key="1">
    <source>
        <dbReference type="EMBL" id="VDK24062.1"/>
    </source>
</evidence>
<dbReference type="AlphaFoldDB" id="A0A0M3JAX6"/>
<sequence>MVICYEKDTDIESNSDYYDGAEYSKNWYLTAATDDDLISGSEKDDSMMCCCSKCCFKCGTCQGCCQREEYSATTTVECFLCF</sequence>
<name>A0A0M3JAX6_ANISI</name>
<protein>
    <submittedName>
        <fullName evidence="3">Ovule protein</fullName>
    </submittedName>
</protein>
<organism evidence="3">
    <name type="scientific">Anisakis simplex</name>
    <name type="common">Herring worm</name>
    <dbReference type="NCBI Taxonomy" id="6269"/>
    <lineage>
        <taxon>Eukaryota</taxon>
        <taxon>Metazoa</taxon>
        <taxon>Ecdysozoa</taxon>
        <taxon>Nematoda</taxon>
        <taxon>Chromadorea</taxon>
        <taxon>Rhabditida</taxon>
        <taxon>Spirurina</taxon>
        <taxon>Ascaridomorpha</taxon>
        <taxon>Ascaridoidea</taxon>
        <taxon>Anisakidae</taxon>
        <taxon>Anisakis</taxon>
        <taxon>Anisakis simplex complex</taxon>
    </lineage>
</organism>
<evidence type="ECO:0000313" key="3">
    <source>
        <dbReference type="WBParaSite" id="ASIM_0000474901-mRNA-1"/>
    </source>
</evidence>
<proteinExistence type="predicted"/>
<dbReference type="Proteomes" id="UP000267096">
    <property type="component" value="Unassembled WGS sequence"/>
</dbReference>
<accession>A0A0M3JAX6</accession>
<gene>
    <name evidence="1" type="ORF">ASIM_LOCUS4558</name>
</gene>
<evidence type="ECO:0000313" key="2">
    <source>
        <dbReference type="Proteomes" id="UP000267096"/>
    </source>
</evidence>
<reference evidence="3" key="1">
    <citation type="submission" date="2017-02" db="UniProtKB">
        <authorList>
            <consortium name="WormBaseParasite"/>
        </authorList>
    </citation>
    <scope>IDENTIFICATION</scope>
</reference>
<keyword evidence="2" id="KW-1185">Reference proteome</keyword>
<dbReference type="WBParaSite" id="ASIM_0000474901-mRNA-1">
    <property type="protein sequence ID" value="ASIM_0000474901-mRNA-1"/>
    <property type="gene ID" value="ASIM_0000474901"/>
</dbReference>